<dbReference type="Proteomes" id="UP000254621">
    <property type="component" value="Unassembled WGS sequence"/>
</dbReference>
<reference evidence="1 2" key="1">
    <citation type="submission" date="2018-06" db="EMBL/GenBank/DDBJ databases">
        <authorList>
            <consortium name="Pathogen Informatics"/>
            <person name="Doyle S."/>
        </authorList>
    </citation>
    <scope>NUCLEOTIDE SEQUENCE [LARGE SCALE GENOMIC DNA]</scope>
    <source>
        <strain evidence="1 2">NCTC13645</strain>
    </source>
</reference>
<gene>
    <name evidence="1" type="ORF">NCTC13645_00461</name>
</gene>
<evidence type="ECO:0000313" key="1">
    <source>
        <dbReference type="EMBL" id="SUP52565.1"/>
    </source>
</evidence>
<protein>
    <submittedName>
        <fullName evidence="1">Uncharacterized protein</fullName>
    </submittedName>
</protein>
<dbReference type="EMBL" id="UHIV01000001">
    <property type="protein sequence ID" value="SUP52565.1"/>
    <property type="molecule type" value="Genomic_DNA"/>
</dbReference>
<evidence type="ECO:0000313" key="2">
    <source>
        <dbReference type="Proteomes" id="UP000254621"/>
    </source>
</evidence>
<accession>A0A380NY19</accession>
<name>A0A380NY19_WEIVI</name>
<dbReference type="AlphaFoldDB" id="A0A380NY19"/>
<organism evidence="1 2">
    <name type="scientific">Weissella viridescens</name>
    <name type="common">Lactobacillus viridescens</name>
    <dbReference type="NCBI Taxonomy" id="1629"/>
    <lineage>
        <taxon>Bacteria</taxon>
        <taxon>Bacillati</taxon>
        <taxon>Bacillota</taxon>
        <taxon>Bacilli</taxon>
        <taxon>Lactobacillales</taxon>
        <taxon>Lactobacillaceae</taxon>
        <taxon>Weissella</taxon>
    </lineage>
</organism>
<sequence length="52" mass="5894">MFASKDLAPRWWHIAAASVGMTNVVYALQLAHPLGQVELQYLITGLCFFLWD</sequence>
<proteinExistence type="predicted"/>